<dbReference type="AlphaFoldDB" id="A0A382NRC3"/>
<proteinExistence type="predicted"/>
<organism evidence="1">
    <name type="scientific">marine metagenome</name>
    <dbReference type="NCBI Taxonomy" id="408172"/>
    <lineage>
        <taxon>unclassified sequences</taxon>
        <taxon>metagenomes</taxon>
        <taxon>ecological metagenomes</taxon>
    </lineage>
</organism>
<dbReference type="EMBL" id="UINC01101948">
    <property type="protein sequence ID" value="SVC63180.1"/>
    <property type="molecule type" value="Genomic_DNA"/>
</dbReference>
<protein>
    <submittedName>
        <fullName evidence="1">Uncharacterized protein</fullName>
    </submittedName>
</protein>
<reference evidence="1" key="1">
    <citation type="submission" date="2018-05" db="EMBL/GenBank/DDBJ databases">
        <authorList>
            <person name="Lanie J.A."/>
            <person name="Ng W.-L."/>
            <person name="Kazmierczak K.M."/>
            <person name="Andrzejewski T.M."/>
            <person name="Davidsen T.M."/>
            <person name="Wayne K.J."/>
            <person name="Tettelin H."/>
            <person name="Glass J.I."/>
            <person name="Rusch D."/>
            <person name="Podicherti R."/>
            <person name="Tsui H.-C.T."/>
            <person name="Winkler M.E."/>
        </authorList>
    </citation>
    <scope>NUCLEOTIDE SEQUENCE</scope>
</reference>
<name>A0A382NRC3_9ZZZZ</name>
<evidence type="ECO:0000313" key="1">
    <source>
        <dbReference type="EMBL" id="SVC63180.1"/>
    </source>
</evidence>
<gene>
    <name evidence="1" type="ORF">METZ01_LOCUS316034</name>
</gene>
<accession>A0A382NRC3</accession>
<sequence>MDKYVIKEYICHETGEYETIEFEKGAVVPESCSMVSEITGCLAKFEQIDEENDI</sequence>